<comment type="caution">
    <text evidence="3">The sequence shown here is derived from an EMBL/GenBank/DDBJ whole genome shotgun (WGS) entry which is preliminary data.</text>
</comment>
<dbReference type="AlphaFoldDB" id="A0A9Q0RAX0"/>
<accession>A0A9Q0RAX0</accession>
<reference evidence="3" key="1">
    <citation type="submission" date="2022-10" db="EMBL/GenBank/DDBJ databases">
        <title>Novel sulphate-reducing endosymbionts in the free-living metamonad Anaeramoeba.</title>
        <authorList>
            <person name="Jerlstrom-Hultqvist J."/>
            <person name="Cepicka I."/>
            <person name="Gallot-Lavallee L."/>
            <person name="Salas-Leiva D."/>
            <person name="Curtis B.A."/>
            <person name="Zahonova K."/>
            <person name="Pipaliya S."/>
            <person name="Dacks J."/>
            <person name="Roger A.J."/>
        </authorList>
    </citation>
    <scope>NUCLEOTIDE SEQUENCE</scope>
    <source>
        <strain evidence="3">BMAN</strain>
    </source>
</reference>
<evidence type="ECO:0000313" key="4">
    <source>
        <dbReference type="Proteomes" id="UP001149090"/>
    </source>
</evidence>
<dbReference type="EMBL" id="JAPDFW010000078">
    <property type="protein sequence ID" value="KAJ5072913.1"/>
    <property type="molecule type" value="Genomic_DNA"/>
</dbReference>
<dbReference type="PANTHER" id="PTHR33875">
    <property type="entry name" value="OS09G0542200 PROTEIN"/>
    <property type="match status" value="1"/>
</dbReference>
<dbReference type="InterPro" id="IPR036249">
    <property type="entry name" value="Thioredoxin-like_sf"/>
</dbReference>
<organism evidence="3 4">
    <name type="scientific">Anaeramoeba ignava</name>
    <name type="common">Anaerobic marine amoeba</name>
    <dbReference type="NCBI Taxonomy" id="1746090"/>
    <lineage>
        <taxon>Eukaryota</taxon>
        <taxon>Metamonada</taxon>
        <taxon>Anaeramoebidae</taxon>
        <taxon>Anaeramoeba</taxon>
    </lineage>
</organism>
<dbReference type="InterPro" id="IPR012336">
    <property type="entry name" value="Thioredoxin-like_fold"/>
</dbReference>
<keyword evidence="4" id="KW-1185">Reference proteome</keyword>
<evidence type="ECO:0000313" key="3">
    <source>
        <dbReference type="EMBL" id="KAJ5072913.1"/>
    </source>
</evidence>
<evidence type="ECO:0000256" key="1">
    <source>
        <dbReference type="SAM" id="SignalP"/>
    </source>
</evidence>
<dbReference type="SUPFAM" id="SSF52833">
    <property type="entry name" value="Thioredoxin-like"/>
    <property type="match status" value="1"/>
</dbReference>
<dbReference type="Proteomes" id="UP001149090">
    <property type="component" value="Unassembled WGS sequence"/>
</dbReference>
<dbReference type="Gene3D" id="3.40.30.10">
    <property type="entry name" value="Glutaredoxin"/>
    <property type="match status" value="1"/>
</dbReference>
<sequence length="213" mass="24558">MNKNIYFIFFLISIVFSQAPIPKRPDGHKQGDINAPVYLEMFCDLLCPDCAHSWPTIKNVLEYYGSSKIYFIFHVFPLPYHTSAFFMAEASLVLENYTQSLFWDLLDSLYIDSKQQMFWDDAVENTTLEGIKSLMGSYLLDEFGLPNSYFWNGMNDVTIDWNSRVSWKYACTRGVSGTPTFMVNGVYVAMGSDSSLNDWINLLNPLFLNKPIY</sequence>
<dbReference type="Pfam" id="PF13462">
    <property type="entry name" value="Thioredoxin_4"/>
    <property type="match status" value="1"/>
</dbReference>
<proteinExistence type="predicted"/>
<dbReference type="OrthoDB" id="37297at2759"/>
<evidence type="ECO:0000259" key="2">
    <source>
        <dbReference type="Pfam" id="PF13462"/>
    </source>
</evidence>
<feature type="domain" description="Thioredoxin-like fold" evidence="2">
    <location>
        <begin position="25"/>
        <end position="200"/>
    </location>
</feature>
<feature type="signal peptide" evidence="1">
    <location>
        <begin position="1"/>
        <end position="17"/>
    </location>
</feature>
<keyword evidence="1" id="KW-0732">Signal</keyword>
<gene>
    <name evidence="3" type="ORF">M0811_09125</name>
</gene>
<name>A0A9Q0RAX0_ANAIG</name>
<feature type="chain" id="PRO_5040437498" description="Thioredoxin-like fold domain-containing protein" evidence="1">
    <location>
        <begin position="18"/>
        <end position="213"/>
    </location>
</feature>
<protein>
    <recommendedName>
        <fullName evidence="2">Thioredoxin-like fold domain-containing protein</fullName>
    </recommendedName>
</protein>
<dbReference type="PANTHER" id="PTHR33875:SF2">
    <property type="entry name" value="ACR183CP"/>
    <property type="match status" value="1"/>
</dbReference>
<dbReference type="OMA" id="GVQLESY"/>